<sequence length="914" mass="97989">MPDPGPAPGEAAPLTNHAPGTAGTESLTVEPEPLADTCVRPRSQGASPAPCSDLSTGGAFGYEILGELGRGGMAVVYRARDVRLNREVALKRVLRPDTDRLTIARFWAEAEAMAAVTHPHVVQVYELGEDGGRPFMAMELVPGGSLHERLAGRPMVPRAAAALLMQAARGVGAAHELGIVHRDLKPGNILLTAEGAPKVADFGIAKHGAHDLTQTDLVMGTPAYMAPEQAAGRAKFVGPQADVWALGVILYEALVGARPFSAESTLDLMKKICSEGPVPPHKIVRSIPRDLELICLKCLSKLPYERYPTGNELAEDLGRYMRGEPIAARPTGKLAWGYKWVRRNPLPTALILTLFGLATAIGVSNHQLRRANAEERSRHQAEQRASVEAVASAIRLALQRGAVREAVKAFDDAVDAGLPPTPGMRLDKARAHDATGNRDAALAELARARDGLPAGLWAKADLLEGALLIGDNDARALQLLRQARACGLEPADDHYALGLLAETAPVAEKHFTDAVKADPGHVPARAGLLLTRFSLGQLDEVIRLGEQSRLIAPEHPTFTIWLAVAYALKGDQGATEAFLATAAWAFGPDQRFSAVKELLSGVVEIAVMIRNGQLDLPRISAVLRNQGPLLSLLGFADPHPETGIFNFATRLPGAARNAIVIFVREAFTLTAAADGLGLRERFPAQLAAIVARGGTFSFTDQAGARAARQSLGACPEGTLKELYAFRLFSIGAEAYFSPTGEATGRQFLIEAGEAALDAVATPGFFVDRGKCLDIALISYALVGTPMKSPARAGQPELARKALDVLRERRRQPGAFNGSLYVPAVKTAIVTNEFALARLLLDEWAVTIPRDGAYYNFRRRVEYHDRAYGPALAAIEQIPESFLDQGQMRGEMHAARDDCRHHLGLIAIAPQPRPK</sequence>
<feature type="region of interest" description="Disordered" evidence="6">
    <location>
        <begin position="1"/>
        <end position="32"/>
    </location>
</feature>
<protein>
    <recommendedName>
        <fullName evidence="7">Protein kinase domain-containing protein</fullName>
    </recommendedName>
</protein>
<evidence type="ECO:0000313" key="9">
    <source>
        <dbReference type="Proteomes" id="UP000464178"/>
    </source>
</evidence>
<dbReference type="GO" id="GO:0005524">
    <property type="term" value="F:ATP binding"/>
    <property type="evidence" value="ECO:0007669"/>
    <property type="project" value="UniProtKB-UniRule"/>
</dbReference>
<evidence type="ECO:0000313" key="8">
    <source>
        <dbReference type="EMBL" id="VTR93343.1"/>
    </source>
</evidence>
<evidence type="ECO:0000256" key="6">
    <source>
        <dbReference type="SAM" id="MobiDB-lite"/>
    </source>
</evidence>
<keyword evidence="2 5" id="KW-0547">Nucleotide-binding</keyword>
<evidence type="ECO:0000259" key="7">
    <source>
        <dbReference type="PROSITE" id="PS50011"/>
    </source>
</evidence>
<reference evidence="8 9" key="1">
    <citation type="submission" date="2019-05" db="EMBL/GenBank/DDBJ databases">
        <authorList>
            <consortium name="Science for Life Laboratories"/>
        </authorList>
    </citation>
    <scope>NUCLEOTIDE SEQUENCE [LARGE SCALE GENOMIC DNA]</scope>
    <source>
        <strain evidence="8">Soil9</strain>
    </source>
</reference>
<dbReference type="SUPFAM" id="SSF48452">
    <property type="entry name" value="TPR-like"/>
    <property type="match status" value="1"/>
</dbReference>
<dbReference type="KEGG" id="gms:SOIL9_43710"/>
<feature type="binding site" evidence="5">
    <location>
        <position position="91"/>
    </location>
    <ligand>
        <name>ATP</name>
        <dbReference type="ChEBI" id="CHEBI:30616"/>
    </ligand>
</feature>
<evidence type="ECO:0000256" key="4">
    <source>
        <dbReference type="ARBA" id="ARBA00022840"/>
    </source>
</evidence>
<proteinExistence type="predicted"/>
<keyword evidence="9" id="KW-1185">Reference proteome</keyword>
<feature type="domain" description="Protein kinase" evidence="7">
    <location>
        <begin position="62"/>
        <end position="321"/>
    </location>
</feature>
<dbReference type="SMART" id="SM00220">
    <property type="entry name" value="S_TKc"/>
    <property type="match status" value="1"/>
</dbReference>
<dbReference type="PANTHER" id="PTHR43289:SF6">
    <property type="entry name" value="SERINE_THREONINE-PROTEIN KINASE NEKL-3"/>
    <property type="match status" value="1"/>
</dbReference>
<dbReference type="SUPFAM" id="SSF56112">
    <property type="entry name" value="Protein kinase-like (PK-like)"/>
    <property type="match status" value="1"/>
</dbReference>
<evidence type="ECO:0000256" key="2">
    <source>
        <dbReference type="ARBA" id="ARBA00022741"/>
    </source>
</evidence>
<dbReference type="Gene3D" id="1.10.510.10">
    <property type="entry name" value="Transferase(Phosphotransferase) domain 1"/>
    <property type="match status" value="1"/>
</dbReference>
<dbReference type="PANTHER" id="PTHR43289">
    <property type="entry name" value="MITOGEN-ACTIVATED PROTEIN KINASE KINASE KINASE 20-RELATED"/>
    <property type="match status" value="1"/>
</dbReference>
<dbReference type="PROSITE" id="PS00108">
    <property type="entry name" value="PROTEIN_KINASE_ST"/>
    <property type="match status" value="1"/>
</dbReference>
<organism evidence="8 9">
    <name type="scientific">Gemmata massiliana</name>
    <dbReference type="NCBI Taxonomy" id="1210884"/>
    <lineage>
        <taxon>Bacteria</taxon>
        <taxon>Pseudomonadati</taxon>
        <taxon>Planctomycetota</taxon>
        <taxon>Planctomycetia</taxon>
        <taxon>Gemmatales</taxon>
        <taxon>Gemmataceae</taxon>
        <taxon>Gemmata</taxon>
    </lineage>
</organism>
<dbReference type="Proteomes" id="UP000464178">
    <property type="component" value="Chromosome"/>
</dbReference>
<evidence type="ECO:0000256" key="1">
    <source>
        <dbReference type="ARBA" id="ARBA00022679"/>
    </source>
</evidence>
<dbReference type="Gene3D" id="1.25.40.10">
    <property type="entry name" value="Tetratricopeptide repeat domain"/>
    <property type="match status" value="1"/>
</dbReference>
<keyword evidence="4 5" id="KW-0067">ATP-binding</keyword>
<dbReference type="InterPro" id="IPR011009">
    <property type="entry name" value="Kinase-like_dom_sf"/>
</dbReference>
<accession>A0A6P2CWR4</accession>
<name>A0A6P2CWR4_9BACT</name>
<dbReference type="RefSeq" id="WP_162668083.1">
    <property type="nucleotide sequence ID" value="NZ_LR593886.1"/>
</dbReference>
<dbReference type="GO" id="GO:0004674">
    <property type="term" value="F:protein serine/threonine kinase activity"/>
    <property type="evidence" value="ECO:0007669"/>
    <property type="project" value="TreeGrafter"/>
</dbReference>
<dbReference type="InterPro" id="IPR000719">
    <property type="entry name" value="Prot_kinase_dom"/>
</dbReference>
<dbReference type="InterPro" id="IPR008271">
    <property type="entry name" value="Ser/Thr_kinase_AS"/>
</dbReference>
<dbReference type="PROSITE" id="PS00107">
    <property type="entry name" value="PROTEIN_KINASE_ATP"/>
    <property type="match status" value="1"/>
</dbReference>
<keyword evidence="3 8" id="KW-0418">Kinase</keyword>
<gene>
    <name evidence="8" type="ORF">SOIL9_43710</name>
</gene>
<evidence type="ECO:0000256" key="5">
    <source>
        <dbReference type="PROSITE-ProRule" id="PRU10141"/>
    </source>
</evidence>
<dbReference type="EMBL" id="LR593886">
    <property type="protein sequence ID" value="VTR93343.1"/>
    <property type="molecule type" value="Genomic_DNA"/>
</dbReference>
<dbReference type="InterPro" id="IPR011990">
    <property type="entry name" value="TPR-like_helical_dom_sf"/>
</dbReference>
<dbReference type="AlphaFoldDB" id="A0A6P2CWR4"/>
<evidence type="ECO:0000256" key="3">
    <source>
        <dbReference type="ARBA" id="ARBA00022777"/>
    </source>
</evidence>
<dbReference type="Gene3D" id="3.30.200.20">
    <property type="entry name" value="Phosphorylase Kinase, domain 1"/>
    <property type="match status" value="1"/>
</dbReference>
<dbReference type="Pfam" id="PF00069">
    <property type="entry name" value="Pkinase"/>
    <property type="match status" value="1"/>
</dbReference>
<dbReference type="CDD" id="cd14014">
    <property type="entry name" value="STKc_PknB_like"/>
    <property type="match status" value="1"/>
</dbReference>
<dbReference type="InterPro" id="IPR017441">
    <property type="entry name" value="Protein_kinase_ATP_BS"/>
</dbReference>
<keyword evidence="1" id="KW-0808">Transferase</keyword>
<dbReference type="PROSITE" id="PS50011">
    <property type="entry name" value="PROTEIN_KINASE_DOM"/>
    <property type="match status" value="1"/>
</dbReference>